<feature type="transmembrane region" description="Helical" evidence="6">
    <location>
        <begin position="202"/>
        <end position="219"/>
    </location>
</feature>
<dbReference type="InterPro" id="IPR036259">
    <property type="entry name" value="MFS_trans_sf"/>
</dbReference>
<feature type="transmembrane region" description="Helical" evidence="6">
    <location>
        <begin position="239"/>
        <end position="259"/>
    </location>
</feature>
<feature type="transmembrane region" description="Helical" evidence="6">
    <location>
        <begin position="47"/>
        <end position="67"/>
    </location>
</feature>
<dbReference type="PROSITE" id="PS51257">
    <property type="entry name" value="PROKAR_LIPOPROTEIN"/>
    <property type="match status" value="1"/>
</dbReference>
<dbReference type="InterPro" id="IPR010645">
    <property type="entry name" value="MFS_4"/>
</dbReference>
<dbReference type="Proteomes" id="UP000466187">
    <property type="component" value="Chromosome"/>
</dbReference>
<evidence type="ECO:0000313" key="8">
    <source>
        <dbReference type="EMBL" id="BBZ18303.1"/>
    </source>
</evidence>
<reference evidence="8 9" key="1">
    <citation type="journal article" date="2019" name="Emerg. Microbes Infect.">
        <title>Comprehensive subspecies identification of 175 nontuberculous mycobacteria species based on 7547 genomic profiles.</title>
        <authorList>
            <person name="Matsumoto Y."/>
            <person name="Kinjo T."/>
            <person name="Motooka D."/>
            <person name="Nabeya D."/>
            <person name="Jung N."/>
            <person name="Uechi K."/>
            <person name="Horii T."/>
            <person name="Iida T."/>
            <person name="Fujita J."/>
            <person name="Nakamura S."/>
        </authorList>
    </citation>
    <scope>NUCLEOTIDE SEQUENCE [LARGE SCALE GENOMIC DNA]</scope>
    <source>
        <strain evidence="8 9">JCM 12688</strain>
    </source>
</reference>
<protein>
    <submittedName>
        <fullName evidence="8">MFS transporter</fullName>
    </submittedName>
</protein>
<dbReference type="AlphaFoldDB" id="A0A7I7WP53"/>
<feature type="transmembrane region" description="Helical" evidence="6">
    <location>
        <begin position="74"/>
        <end position="93"/>
    </location>
</feature>
<dbReference type="GO" id="GO:0022857">
    <property type="term" value="F:transmembrane transporter activity"/>
    <property type="evidence" value="ECO:0007669"/>
    <property type="project" value="InterPro"/>
</dbReference>
<dbReference type="PANTHER" id="PTHR43124:SF3">
    <property type="entry name" value="CHLORAMPHENICOL EFFLUX PUMP RV0191"/>
    <property type="match status" value="1"/>
</dbReference>
<dbReference type="InterPro" id="IPR050189">
    <property type="entry name" value="MFS_Efflux_Transporters"/>
</dbReference>
<feature type="transmembrane region" description="Helical" evidence="6">
    <location>
        <begin position="99"/>
        <end position="124"/>
    </location>
</feature>
<comment type="subcellular location">
    <subcellularLocation>
        <location evidence="1">Cell membrane</location>
        <topology evidence="1">Multi-pass membrane protein</topology>
    </subcellularLocation>
</comment>
<dbReference type="GO" id="GO:0005886">
    <property type="term" value="C:plasma membrane"/>
    <property type="evidence" value="ECO:0007669"/>
    <property type="project" value="UniProtKB-SubCell"/>
</dbReference>
<evidence type="ECO:0000256" key="3">
    <source>
        <dbReference type="ARBA" id="ARBA00022692"/>
    </source>
</evidence>
<evidence type="ECO:0000256" key="2">
    <source>
        <dbReference type="ARBA" id="ARBA00022475"/>
    </source>
</evidence>
<feature type="transmembrane region" description="Helical" evidence="6">
    <location>
        <begin position="324"/>
        <end position="343"/>
    </location>
</feature>
<name>A0A7I7WP53_MYCGU</name>
<evidence type="ECO:0000256" key="6">
    <source>
        <dbReference type="SAM" id="Phobius"/>
    </source>
</evidence>
<dbReference type="PANTHER" id="PTHR43124">
    <property type="entry name" value="PURINE EFFLUX PUMP PBUE"/>
    <property type="match status" value="1"/>
</dbReference>
<evidence type="ECO:0000256" key="1">
    <source>
        <dbReference type="ARBA" id="ARBA00004651"/>
    </source>
</evidence>
<dbReference type="PROSITE" id="PS50850">
    <property type="entry name" value="MFS"/>
    <property type="match status" value="1"/>
</dbReference>
<proteinExistence type="predicted"/>
<dbReference type="EMBL" id="AP022608">
    <property type="protein sequence ID" value="BBZ18303.1"/>
    <property type="molecule type" value="Genomic_DNA"/>
</dbReference>
<gene>
    <name evidence="8" type="ORF">MGAD_26380</name>
</gene>
<feature type="transmembrane region" description="Helical" evidence="6">
    <location>
        <begin position="266"/>
        <end position="284"/>
    </location>
</feature>
<feature type="transmembrane region" description="Helical" evidence="6">
    <location>
        <begin position="136"/>
        <end position="157"/>
    </location>
</feature>
<dbReference type="KEGG" id="mgad:MGAD_26380"/>
<keyword evidence="4 6" id="KW-1133">Transmembrane helix</keyword>
<feature type="transmembrane region" description="Helical" evidence="6">
    <location>
        <begin position="163"/>
        <end position="181"/>
    </location>
</feature>
<evidence type="ECO:0000256" key="4">
    <source>
        <dbReference type="ARBA" id="ARBA00022989"/>
    </source>
</evidence>
<keyword evidence="5 6" id="KW-0472">Membrane</keyword>
<dbReference type="SUPFAM" id="SSF103473">
    <property type="entry name" value="MFS general substrate transporter"/>
    <property type="match status" value="1"/>
</dbReference>
<dbReference type="Gene3D" id="1.20.1250.20">
    <property type="entry name" value="MFS general substrate transporter like domains"/>
    <property type="match status" value="1"/>
</dbReference>
<organism evidence="8 9">
    <name type="scientific">Mycolicibacterium gadium</name>
    <name type="common">Mycobacterium gadium</name>
    <dbReference type="NCBI Taxonomy" id="1794"/>
    <lineage>
        <taxon>Bacteria</taxon>
        <taxon>Bacillati</taxon>
        <taxon>Actinomycetota</taxon>
        <taxon>Actinomycetes</taxon>
        <taxon>Mycobacteriales</taxon>
        <taxon>Mycobacteriaceae</taxon>
        <taxon>Mycolicibacterium</taxon>
    </lineage>
</organism>
<dbReference type="RefSeq" id="WP_163686888.1">
    <property type="nucleotide sequence ID" value="NZ_AP022608.1"/>
</dbReference>
<sequence length="380" mass="37954">MTRRGYFLVAAGTALIACCYGFARFTYGLFAPVFTEAFDLTPTLTGVIGAGSYVGYCAAIIVSLVLTERLGARWVAVAAGVVATVGISIVAVATSAWVLAAGVLVAGCSTGIASPPLAAAVAQFVPSGAADRAQTVVNGGTGVGVVLSAPIALALFTQWRLAWAVYAILAVLVTIAVILAIPSTSGPPAKAAAERFWRPGSFGLIAASLLMGIGSIAVWTFGRDLITTVGGADTTRSSLMWIVLGAAGIVGALAGDAVGRFGLRRAWIAATVTMAAASVLLALVPSSLVAVIVAAALFGAAYISLTGLLLLWSVRLYPDRTSSGVGLSFFTIAAGQALGAPAAGLLIDAVGAAAAFVTIALVGVSVVALRPAGSAQLRNA</sequence>
<keyword evidence="3 6" id="KW-0812">Transmembrane</keyword>
<accession>A0A7I7WP53</accession>
<evidence type="ECO:0000259" key="7">
    <source>
        <dbReference type="PROSITE" id="PS50850"/>
    </source>
</evidence>
<dbReference type="InterPro" id="IPR020846">
    <property type="entry name" value="MFS_dom"/>
</dbReference>
<keyword evidence="2" id="KW-1003">Cell membrane</keyword>
<feature type="transmembrane region" description="Helical" evidence="6">
    <location>
        <begin position="349"/>
        <end position="369"/>
    </location>
</feature>
<dbReference type="Pfam" id="PF06779">
    <property type="entry name" value="MFS_4"/>
    <property type="match status" value="1"/>
</dbReference>
<feature type="domain" description="Major facilitator superfamily (MFS) profile" evidence="7">
    <location>
        <begin position="1"/>
        <end position="375"/>
    </location>
</feature>
<feature type="transmembrane region" description="Helical" evidence="6">
    <location>
        <begin position="290"/>
        <end position="312"/>
    </location>
</feature>
<evidence type="ECO:0000313" key="9">
    <source>
        <dbReference type="Proteomes" id="UP000466187"/>
    </source>
</evidence>
<evidence type="ECO:0000256" key="5">
    <source>
        <dbReference type="ARBA" id="ARBA00023136"/>
    </source>
</evidence>